<dbReference type="AlphaFoldDB" id="A0A1H3CJI4"/>
<accession>A0A1H3CJI4</accession>
<protein>
    <submittedName>
        <fullName evidence="1">Uncharacterized protein</fullName>
    </submittedName>
</protein>
<dbReference type="STRING" id="564137.SAMN04488238_109182"/>
<organism evidence="1 2">
    <name type="scientific">Roseicitreum antarcticum</name>
    <dbReference type="NCBI Taxonomy" id="564137"/>
    <lineage>
        <taxon>Bacteria</taxon>
        <taxon>Pseudomonadati</taxon>
        <taxon>Pseudomonadota</taxon>
        <taxon>Alphaproteobacteria</taxon>
        <taxon>Rhodobacterales</taxon>
        <taxon>Paracoccaceae</taxon>
        <taxon>Roseicitreum</taxon>
    </lineage>
</organism>
<proteinExistence type="predicted"/>
<evidence type="ECO:0000313" key="2">
    <source>
        <dbReference type="Proteomes" id="UP000198539"/>
    </source>
</evidence>
<name>A0A1H3CJI4_9RHOB</name>
<dbReference type="EMBL" id="FNOM01000009">
    <property type="protein sequence ID" value="SDX54150.1"/>
    <property type="molecule type" value="Genomic_DNA"/>
</dbReference>
<keyword evidence="2" id="KW-1185">Reference proteome</keyword>
<gene>
    <name evidence="1" type="ORF">SAMN04488238_109182</name>
</gene>
<dbReference type="Proteomes" id="UP000198539">
    <property type="component" value="Unassembled WGS sequence"/>
</dbReference>
<sequence>MLAPRGADKARTIVADQVIDGGGLRRDPVTDATPVIRDLLTCGAARLDPLRLSLDTTPDAHVINKTGQPSRCIFEVGPAARGALSEITAIPDIREQTFRLANELLSTGAEAAPGTP</sequence>
<reference evidence="1 2" key="1">
    <citation type="submission" date="2016-10" db="EMBL/GenBank/DDBJ databases">
        <authorList>
            <person name="de Groot N.N."/>
        </authorList>
    </citation>
    <scope>NUCLEOTIDE SEQUENCE [LARGE SCALE GENOMIC DNA]</scope>
    <source>
        <strain evidence="1 2">CGMCC 1.8894</strain>
    </source>
</reference>
<evidence type="ECO:0000313" key="1">
    <source>
        <dbReference type="EMBL" id="SDX54150.1"/>
    </source>
</evidence>